<dbReference type="EC" id="4.1.1.36" evidence="2"/>
<dbReference type="PANTHER" id="PTHR14359:SF6">
    <property type="entry name" value="PHOSPHOPANTOTHENOYLCYSTEINE DECARBOXYLASE"/>
    <property type="match status" value="1"/>
</dbReference>
<dbReference type="SUPFAM" id="SSF52507">
    <property type="entry name" value="Homo-oligomeric flavin-containing Cys decarboxylases, HFCD"/>
    <property type="match status" value="1"/>
</dbReference>
<dbReference type="GO" id="GO:0071513">
    <property type="term" value="C:phosphopantothenoylcysteine decarboxylase complex"/>
    <property type="evidence" value="ECO:0007669"/>
    <property type="project" value="TreeGrafter"/>
</dbReference>
<proteinExistence type="predicted"/>
<feature type="domain" description="Flavoprotein" evidence="1">
    <location>
        <begin position="2"/>
        <end position="173"/>
    </location>
</feature>
<accession>A0A3S8RKW3</accession>
<dbReference type="Proteomes" id="UP000278804">
    <property type="component" value="Chromosome"/>
</dbReference>
<name>A0A3S8RKW3_9FIRM</name>
<dbReference type="GO" id="GO:0015937">
    <property type="term" value="P:coenzyme A biosynthetic process"/>
    <property type="evidence" value="ECO:0007669"/>
    <property type="project" value="TreeGrafter"/>
</dbReference>
<dbReference type="EMBL" id="CP034234">
    <property type="protein sequence ID" value="AZK43561.1"/>
    <property type="molecule type" value="Genomic_DNA"/>
</dbReference>
<dbReference type="GO" id="GO:0004633">
    <property type="term" value="F:phosphopantothenoylcysteine decarboxylase activity"/>
    <property type="evidence" value="ECO:0007669"/>
    <property type="project" value="UniProtKB-EC"/>
</dbReference>
<dbReference type="Pfam" id="PF02441">
    <property type="entry name" value="Flavoprotein"/>
    <property type="match status" value="1"/>
</dbReference>
<evidence type="ECO:0000313" key="3">
    <source>
        <dbReference type="Proteomes" id="UP000278804"/>
    </source>
</evidence>
<reference evidence="2 3" key="1">
    <citation type="journal article" date="2020" name="Int. J. Syst. Evol. Microbiol.">
        <title>Description of Erysipelothrix piscisicarius sp. nov., an emergent fish pathogen, and assessment of virulence using a tiger barb (Puntigrus tetrazona) infection model.</title>
        <authorList>
            <person name="Pomaranski E.K."/>
            <person name="Griffin M.J."/>
            <person name="Camus A.C."/>
            <person name="Armwood A.R."/>
            <person name="Shelley J."/>
            <person name="Waldbieser G.C."/>
            <person name="LaFrentz B.R."/>
            <person name="Garcia J.C."/>
            <person name="Yanong R."/>
            <person name="Soto E."/>
        </authorList>
    </citation>
    <scope>NUCLEOTIDE SEQUENCE [LARGE SCALE GENOMIC DNA]</scope>
    <source>
        <strain evidence="2 3">15TAL0474</strain>
    </source>
</reference>
<dbReference type="InterPro" id="IPR003382">
    <property type="entry name" value="Flavoprotein"/>
</dbReference>
<dbReference type="InterPro" id="IPR036551">
    <property type="entry name" value="Flavin_trans-like"/>
</dbReference>
<sequence>MKTIILGVSGSISAYKSADLANELTKRGYTVHVIMTHSAQAFITPLTFQSLTKNPVHYDVLSEGDPNKIMHIDLVKSADLLLIAPATANIIAKIAHGIADDMLSTTTLAVHGIPKLIAPAMNTYMYENEATQDNLELLEKRGWVEIEPRSSVLACGDQGKGALAEIDTILDHVDALFQGVSA</sequence>
<gene>
    <name evidence="2" type="ORF">EEI45_00985</name>
</gene>
<dbReference type="KEGG" id="eri:EEI45_00985"/>
<dbReference type="GO" id="GO:0010181">
    <property type="term" value="F:FMN binding"/>
    <property type="evidence" value="ECO:0007669"/>
    <property type="project" value="TreeGrafter"/>
</dbReference>
<protein>
    <submittedName>
        <fullName evidence="2">Phosphopantothenoylcysteine decarboxylase</fullName>
        <ecNumber evidence="2">4.1.1.36</ecNumber>
    </submittedName>
</protein>
<evidence type="ECO:0000313" key="2">
    <source>
        <dbReference type="EMBL" id="AZK43561.1"/>
    </source>
</evidence>
<keyword evidence="2" id="KW-0456">Lyase</keyword>
<dbReference type="PANTHER" id="PTHR14359">
    <property type="entry name" value="HOMO-OLIGOMERIC FLAVIN CONTAINING CYS DECARBOXYLASE FAMILY"/>
    <property type="match status" value="1"/>
</dbReference>
<dbReference type="Gene3D" id="3.40.50.1950">
    <property type="entry name" value="Flavin prenyltransferase-like"/>
    <property type="match status" value="1"/>
</dbReference>
<organism evidence="2 3">
    <name type="scientific">Erysipelothrix piscisicarius</name>
    <dbReference type="NCBI Taxonomy" id="2485784"/>
    <lineage>
        <taxon>Bacteria</taxon>
        <taxon>Bacillati</taxon>
        <taxon>Bacillota</taxon>
        <taxon>Erysipelotrichia</taxon>
        <taxon>Erysipelotrichales</taxon>
        <taxon>Erysipelotrichaceae</taxon>
        <taxon>Erysipelothrix</taxon>
    </lineage>
</organism>
<dbReference type="AlphaFoldDB" id="A0A3S8RKW3"/>
<dbReference type="RefSeq" id="WP_125163782.1">
    <property type="nucleotide sequence ID" value="NZ_CP034234.1"/>
</dbReference>
<evidence type="ECO:0000259" key="1">
    <source>
        <dbReference type="Pfam" id="PF02441"/>
    </source>
</evidence>
<keyword evidence="3" id="KW-1185">Reference proteome</keyword>